<gene>
    <name evidence="1" type="ORF">MM415A03590_0003</name>
    <name evidence="2" type="ORF">MM415B06759_0011</name>
    <name evidence="3" type="ORF">TM448B04975_0009</name>
</gene>
<dbReference type="EMBL" id="MT145117">
    <property type="protein sequence ID" value="QJI03769.1"/>
    <property type="molecule type" value="Genomic_DNA"/>
</dbReference>
<evidence type="ECO:0000313" key="2">
    <source>
        <dbReference type="EMBL" id="QJA97059.1"/>
    </source>
</evidence>
<accession>A0A6M3JLH0</accession>
<dbReference type="EMBL" id="MT141813">
    <property type="protein sequence ID" value="QJA70690.1"/>
    <property type="molecule type" value="Genomic_DNA"/>
</dbReference>
<sequence length="76" mass="9049">MDIKTRKWLKDNAYAVKGKDCWFLPDFPNDRIPDRLEIPMNERSWREITEHGELTAQLERHPEIHRPQEVAVPRAG</sequence>
<evidence type="ECO:0000313" key="1">
    <source>
        <dbReference type="EMBL" id="QJA70690.1"/>
    </source>
</evidence>
<dbReference type="EMBL" id="MT143458">
    <property type="protein sequence ID" value="QJA97059.1"/>
    <property type="molecule type" value="Genomic_DNA"/>
</dbReference>
<proteinExistence type="predicted"/>
<reference evidence="1" key="1">
    <citation type="submission" date="2020-03" db="EMBL/GenBank/DDBJ databases">
        <title>The deep terrestrial virosphere.</title>
        <authorList>
            <person name="Holmfeldt K."/>
            <person name="Nilsson E."/>
            <person name="Simone D."/>
            <person name="Lopez-Fernandez M."/>
            <person name="Wu X."/>
            <person name="de Brujin I."/>
            <person name="Lundin D."/>
            <person name="Andersson A."/>
            <person name="Bertilsson S."/>
            <person name="Dopson M."/>
        </authorList>
    </citation>
    <scope>NUCLEOTIDE SEQUENCE</scope>
    <source>
        <strain evidence="1">MM415A03590</strain>
        <strain evidence="2">MM415B06759</strain>
        <strain evidence="3">TM448B04975</strain>
    </source>
</reference>
<dbReference type="AlphaFoldDB" id="A0A6M3JLH0"/>
<organism evidence="1">
    <name type="scientific">viral metagenome</name>
    <dbReference type="NCBI Taxonomy" id="1070528"/>
    <lineage>
        <taxon>unclassified sequences</taxon>
        <taxon>metagenomes</taxon>
        <taxon>organismal metagenomes</taxon>
    </lineage>
</organism>
<name>A0A6M3JLH0_9ZZZZ</name>
<evidence type="ECO:0000313" key="3">
    <source>
        <dbReference type="EMBL" id="QJI03769.1"/>
    </source>
</evidence>
<protein>
    <submittedName>
        <fullName evidence="1">Uncharacterized protein</fullName>
    </submittedName>
</protein>